<feature type="active site" description="Proton donor; for beta-elimination activity" evidence="15">
    <location>
        <position position="58"/>
    </location>
</feature>
<dbReference type="EMBL" id="JAGMWN010000006">
    <property type="protein sequence ID" value="MBP5858050.1"/>
    <property type="molecule type" value="Genomic_DNA"/>
</dbReference>
<feature type="binding site" evidence="15">
    <location>
        <position position="126"/>
    </location>
    <ligand>
        <name>DNA</name>
        <dbReference type="ChEBI" id="CHEBI:16991"/>
    </ligand>
</feature>
<keyword evidence="11 15" id="KW-0456">Lyase</keyword>
<dbReference type="NCBIfam" id="NF002211">
    <property type="entry name" value="PRK01103.1"/>
    <property type="match status" value="1"/>
</dbReference>
<dbReference type="CDD" id="cd08966">
    <property type="entry name" value="EcFpg-like_N"/>
    <property type="match status" value="1"/>
</dbReference>
<evidence type="ECO:0000256" key="9">
    <source>
        <dbReference type="ARBA" id="ARBA00023125"/>
    </source>
</evidence>
<keyword evidence="9 15" id="KW-0238">DNA-binding</keyword>
<dbReference type="SUPFAM" id="SSF57716">
    <property type="entry name" value="Glucocorticoid receptor-like (DNA-binding domain)"/>
    <property type="match status" value="1"/>
</dbReference>
<evidence type="ECO:0000259" key="16">
    <source>
        <dbReference type="PROSITE" id="PS51066"/>
    </source>
</evidence>
<dbReference type="Proteomes" id="UP000672602">
    <property type="component" value="Unassembled WGS sequence"/>
</dbReference>
<comment type="subunit">
    <text evidence="3 15">Monomer.</text>
</comment>
<dbReference type="InterPro" id="IPR010979">
    <property type="entry name" value="Ribosomal_uS13-like_H2TH"/>
</dbReference>
<comment type="catalytic activity">
    <reaction evidence="1 15">
        <text>Hydrolysis of DNA containing ring-opened 7-methylguanine residues, releasing 2,6-diamino-4-hydroxy-5-(N-methyl)formamidopyrimidine.</text>
        <dbReference type="EC" id="3.2.2.23"/>
    </reaction>
</comment>
<evidence type="ECO:0000256" key="11">
    <source>
        <dbReference type="ARBA" id="ARBA00023239"/>
    </source>
</evidence>
<dbReference type="Gene3D" id="3.20.190.10">
    <property type="entry name" value="MutM-like, N-terminal"/>
    <property type="match status" value="1"/>
</dbReference>
<keyword evidence="10 15" id="KW-0234">DNA repair</keyword>
<feature type="binding site" evidence="15">
    <location>
        <position position="169"/>
    </location>
    <ligand>
        <name>DNA</name>
        <dbReference type="ChEBI" id="CHEBI:16991"/>
    </ligand>
</feature>
<dbReference type="PANTHER" id="PTHR22993:SF9">
    <property type="entry name" value="FORMAMIDOPYRIMIDINE-DNA GLYCOSYLASE"/>
    <property type="match status" value="1"/>
</dbReference>
<evidence type="ECO:0000256" key="2">
    <source>
        <dbReference type="ARBA" id="ARBA00009409"/>
    </source>
</evidence>
<dbReference type="InterPro" id="IPR000214">
    <property type="entry name" value="Znf_DNA_glyclase/AP_lyase"/>
</dbReference>
<dbReference type="SUPFAM" id="SSF46946">
    <property type="entry name" value="S13-like H2TH domain"/>
    <property type="match status" value="1"/>
</dbReference>
<evidence type="ECO:0000256" key="10">
    <source>
        <dbReference type="ARBA" id="ARBA00023204"/>
    </source>
</evidence>
<dbReference type="PANTHER" id="PTHR22993">
    <property type="entry name" value="FORMAMIDOPYRIMIDINE-DNA GLYCOSYLASE"/>
    <property type="match status" value="1"/>
</dbReference>
<dbReference type="SUPFAM" id="SSF81624">
    <property type="entry name" value="N-terminal domain of MutM-like DNA repair proteins"/>
    <property type="match status" value="1"/>
</dbReference>
<evidence type="ECO:0000256" key="5">
    <source>
        <dbReference type="ARBA" id="ARBA00022763"/>
    </source>
</evidence>
<feature type="domain" description="Formamidopyrimidine-DNA glycosylase catalytic" evidence="17">
    <location>
        <begin position="2"/>
        <end position="129"/>
    </location>
</feature>
<dbReference type="GO" id="GO:0006284">
    <property type="term" value="P:base-excision repair"/>
    <property type="evidence" value="ECO:0007669"/>
    <property type="project" value="InterPro"/>
</dbReference>
<gene>
    <name evidence="15 18" type="primary">mutM</name>
    <name evidence="15" type="synonym">fpg</name>
    <name evidence="18" type="ORF">KAJ83_13610</name>
</gene>
<keyword evidence="7 15" id="KW-0378">Hydrolase</keyword>
<comment type="caution">
    <text evidence="18">The sequence shown here is derived from an EMBL/GenBank/DDBJ whole genome shotgun (WGS) entry which is preliminary data.</text>
</comment>
<comment type="catalytic activity">
    <reaction evidence="14 15">
        <text>2'-deoxyribonucleotide-(2'-deoxyribose 5'-phosphate)-2'-deoxyribonucleotide-DNA = a 3'-end 2'-deoxyribonucleotide-(2,3-dehydro-2,3-deoxyribose 5'-phosphate)-DNA + a 5'-end 5'-phospho-2'-deoxyribonucleoside-DNA + H(+)</text>
        <dbReference type="Rhea" id="RHEA:66592"/>
        <dbReference type="Rhea" id="RHEA-COMP:13180"/>
        <dbReference type="Rhea" id="RHEA-COMP:16897"/>
        <dbReference type="Rhea" id="RHEA-COMP:17067"/>
        <dbReference type="ChEBI" id="CHEBI:15378"/>
        <dbReference type="ChEBI" id="CHEBI:136412"/>
        <dbReference type="ChEBI" id="CHEBI:157695"/>
        <dbReference type="ChEBI" id="CHEBI:167181"/>
        <dbReference type="EC" id="4.2.99.18"/>
    </reaction>
</comment>
<dbReference type="SMART" id="SM01232">
    <property type="entry name" value="H2TH"/>
    <property type="match status" value="1"/>
</dbReference>
<evidence type="ECO:0000256" key="7">
    <source>
        <dbReference type="ARBA" id="ARBA00022801"/>
    </source>
</evidence>
<feature type="binding site" evidence="15">
    <location>
        <position position="107"/>
    </location>
    <ligand>
        <name>DNA</name>
        <dbReference type="ChEBI" id="CHEBI:16991"/>
    </ligand>
</feature>
<dbReference type="Gene3D" id="1.10.8.50">
    <property type="match status" value="1"/>
</dbReference>
<dbReference type="InterPro" id="IPR015886">
    <property type="entry name" value="H2TH_FPG"/>
</dbReference>
<evidence type="ECO:0000256" key="3">
    <source>
        <dbReference type="ARBA" id="ARBA00011245"/>
    </source>
</evidence>
<dbReference type="EC" id="3.2.2.23" evidence="15"/>
<keyword evidence="13 15" id="KW-0326">Glycosidase</keyword>
<evidence type="ECO:0000256" key="13">
    <source>
        <dbReference type="ARBA" id="ARBA00023295"/>
    </source>
</evidence>
<proteinExistence type="inferred from homology"/>
<keyword evidence="6 15" id="KW-0863">Zinc-finger</keyword>
<evidence type="ECO:0000256" key="6">
    <source>
        <dbReference type="ARBA" id="ARBA00022771"/>
    </source>
</evidence>
<evidence type="ECO:0000256" key="14">
    <source>
        <dbReference type="ARBA" id="ARBA00044632"/>
    </source>
</evidence>
<dbReference type="InterPro" id="IPR035937">
    <property type="entry name" value="FPG_N"/>
</dbReference>
<feature type="active site" description="Proton donor; for delta-elimination activity" evidence="15">
    <location>
        <position position="280"/>
    </location>
</feature>
<dbReference type="InterPro" id="IPR012319">
    <property type="entry name" value="FPG_cat"/>
</dbReference>
<keyword evidence="5 15" id="KW-0227">DNA damage</keyword>
<dbReference type="HAMAP" id="MF_00103">
    <property type="entry name" value="Fapy_DNA_glycosyl"/>
    <property type="match status" value="1"/>
</dbReference>
<dbReference type="GO" id="GO:0034039">
    <property type="term" value="F:8-oxo-7,8-dihydroguanine DNA N-glycosylase activity"/>
    <property type="evidence" value="ECO:0007669"/>
    <property type="project" value="TreeGrafter"/>
</dbReference>
<evidence type="ECO:0000313" key="19">
    <source>
        <dbReference type="Proteomes" id="UP000672602"/>
    </source>
</evidence>
<dbReference type="GO" id="GO:0008270">
    <property type="term" value="F:zinc ion binding"/>
    <property type="evidence" value="ECO:0007669"/>
    <property type="project" value="UniProtKB-UniRule"/>
</dbReference>
<protein>
    <recommendedName>
        <fullName evidence="15">Formamidopyrimidine-DNA glycosylase</fullName>
        <shortName evidence="15">Fapy-DNA glycosylase</shortName>
        <ecNumber evidence="15">3.2.2.23</ecNumber>
    </recommendedName>
    <alternativeName>
        <fullName evidence="15">DNA-(apurinic or apyrimidinic site) lyase MutM</fullName>
        <shortName evidence="15">AP lyase MutM</shortName>
        <ecNumber evidence="15">4.2.99.18</ecNumber>
    </alternativeName>
</protein>
<sequence length="290" mass="31982">MPELPEVETVVRGLRPALLDRRIARADLRRPDLRFPLPERFAERLEGRTVTDLRRRAKYILATLDSGEVWLTHLGMTGRFTIDAPPDGRASAGQAGHNSGWALVAPHDHLVIETETGQRVTFNDARRFGYMDLLPPGTAETSRYLKDLGPEPLSDAFNAGHMTVALAGKRTPIKAALLDQKVVAGLGNIYVCEALWRAGISPKRSAHTIPGARARRLVPAIKAVLQAAIAAGGSSLRDYRQTSGELGYFQHAWDVYDRENTPCRQPGCTGTIRRIVQSGRSSFYCPAHQR</sequence>
<dbReference type="PROSITE" id="PS51066">
    <property type="entry name" value="ZF_FPG_2"/>
    <property type="match status" value="1"/>
</dbReference>
<comment type="function">
    <text evidence="15">Involved in base excision repair of DNA damaged by oxidation or by mutagenic agents. Acts as DNA glycosylase that recognizes and removes damaged bases. Has a preference for oxidized purines, such as 7,8-dihydro-8-oxoguanine (8-oxoG). Has AP (apurinic/apyrimidinic) lyase activity and introduces nicks in the DNA strand. Cleaves the DNA backbone by beta-delta elimination to generate a single-strand break at the site of the removed base with both 3'- and 5'-phosphates.</text>
</comment>
<comment type="similarity">
    <text evidence="2 15">Belongs to the FPG family.</text>
</comment>
<dbReference type="AlphaFoldDB" id="A0A8J7S0G8"/>
<organism evidence="18 19">
    <name type="scientific">Marivibrio halodurans</name>
    <dbReference type="NCBI Taxonomy" id="2039722"/>
    <lineage>
        <taxon>Bacteria</taxon>
        <taxon>Pseudomonadati</taxon>
        <taxon>Pseudomonadota</taxon>
        <taxon>Alphaproteobacteria</taxon>
        <taxon>Rhodospirillales</taxon>
        <taxon>Rhodospirillaceae</taxon>
        <taxon>Marivibrio</taxon>
    </lineage>
</organism>
<dbReference type="EC" id="4.2.99.18" evidence="15"/>
<dbReference type="Pfam" id="PF01149">
    <property type="entry name" value="Fapy_DNA_glyco"/>
    <property type="match status" value="1"/>
</dbReference>
<name>A0A8J7S0G8_9PROT</name>
<evidence type="ECO:0000256" key="12">
    <source>
        <dbReference type="ARBA" id="ARBA00023268"/>
    </source>
</evidence>
<evidence type="ECO:0000256" key="4">
    <source>
        <dbReference type="ARBA" id="ARBA00022723"/>
    </source>
</evidence>
<dbReference type="NCBIfam" id="TIGR00577">
    <property type="entry name" value="fpg"/>
    <property type="match status" value="1"/>
</dbReference>
<evidence type="ECO:0000256" key="1">
    <source>
        <dbReference type="ARBA" id="ARBA00001668"/>
    </source>
</evidence>
<keyword evidence="19" id="KW-1185">Reference proteome</keyword>
<dbReference type="RefSeq" id="WP_210682631.1">
    <property type="nucleotide sequence ID" value="NZ_JAGMWN010000006.1"/>
</dbReference>
<dbReference type="InterPro" id="IPR020629">
    <property type="entry name" value="FPG_Glyclase"/>
</dbReference>
<reference evidence="18" key="1">
    <citation type="submission" date="2021-04" db="EMBL/GenBank/DDBJ databases">
        <authorList>
            <person name="Zhang D.-C."/>
        </authorList>
    </citation>
    <scope>NUCLEOTIDE SEQUENCE</scope>
    <source>
        <strain evidence="18">CGMCC 1.15697</strain>
    </source>
</reference>
<dbReference type="Pfam" id="PF06831">
    <property type="entry name" value="H2TH"/>
    <property type="match status" value="1"/>
</dbReference>
<keyword evidence="4 15" id="KW-0479">Metal-binding</keyword>
<feature type="domain" description="FPG-type" evidence="16">
    <location>
        <begin position="254"/>
        <end position="290"/>
    </location>
</feature>
<dbReference type="GO" id="GO:0140078">
    <property type="term" value="F:class I DNA-(apurinic or apyrimidinic site) endonuclease activity"/>
    <property type="evidence" value="ECO:0007669"/>
    <property type="project" value="UniProtKB-EC"/>
</dbReference>
<evidence type="ECO:0000313" key="18">
    <source>
        <dbReference type="EMBL" id="MBP5858050.1"/>
    </source>
</evidence>
<dbReference type="FunFam" id="1.10.8.50:FF:000003">
    <property type="entry name" value="Formamidopyrimidine-DNA glycosylase"/>
    <property type="match status" value="1"/>
</dbReference>
<comment type="cofactor">
    <cofactor evidence="15">
        <name>Zn(2+)</name>
        <dbReference type="ChEBI" id="CHEBI:29105"/>
    </cofactor>
    <text evidence="15">Binds 1 zinc ion per subunit.</text>
</comment>
<dbReference type="PROSITE" id="PS51068">
    <property type="entry name" value="FPG_CAT"/>
    <property type="match status" value="1"/>
</dbReference>
<evidence type="ECO:0000259" key="17">
    <source>
        <dbReference type="PROSITE" id="PS51068"/>
    </source>
</evidence>
<keyword evidence="12 15" id="KW-0511">Multifunctional enzyme</keyword>
<dbReference type="GO" id="GO:0003684">
    <property type="term" value="F:damaged DNA binding"/>
    <property type="evidence" value="ECO:0007669"/>
    <property type="project" value="InterPro"/>
</dbReference>
<keyword evidence="8 15" id="KW-0862">Zinc</keyword>
<evidence type="ECO:0000256" key="8">
    <source>
        <dbReference type="ARBA" id="ARBA00022833"/>
    </source>
</evidence>
<feature type="active site" description="Schiff-base intermediate with DNA" evidence="15">
    <location>
        <position position="2"/>
    </location>
</feature>
<dbReference type="SMART" id="SM00898">
    <property type="entry name" value="Fapy_DNA_glyco"/>
    <property type="match status" value="1"/>
</dbReference>
<evidence type="ECO:0000256" key="15">
    <source>
        <dbReference type="HAMAP-Rule" id="MF_00103"/>
    </source>
</evidence>
<accession>A0A8J7S0G8</accession>
<feature type="active site" description="Proton donor" evidence="15">
    <location>
        <position position="3"/>
    </location>
</feature>